<keyword evidence="2" id="KW-1185">Reference proteome</keyword>
<accession>A0A0E0I0Z5</accession>
<proteinExistence type="predicted"/>
<dbReference type="HOGENOM" id="CLU_2926660_0_0_1"/>
<dbReference type="Proteomes" id="UP000006591">
    <property type="component" value="Chromosome 7"/>
</dbReference>
<dbReference type="AlphaFoldDB" id="A0A0E0I0Z5"/>
<evidence type="ECO:0000313" key="1">
    <source>
        <dbReference type="EnsemblPlants" id="ONIVA07G13340.1"/>
    </source>
</evidence>
<dbReference type="Gramene" id="ONIVA07G13340.1">
    <property type="protein sequence ID" value="ONIVA07G13340.1"/>
    <property type="gene ID" value="ONIVA07G13340"/>
</dbReference>
<reference evidence="1" key="2">
    <citation type="submission" date="2018-04" db="EMBL/GenBank/DDBJ databases">
        <title>OnivRS2 (Oryza nivara Reference Sequence Version 2).</title>
        <authorList>
            <person name="Zhang J."/>
            <person name="Kudrna D."/>
            <person name="Lee S."/>
            <person name="Talag J."/>
            <person name="Rajasekar S."/>
            <person name="Welchert J."/>
            <person name="Hsing Y.-I."/>
            <person name="Wing R.A."/>
        </authorList>
    </citation>
    <scope>NUCLEOTIDE SEQUENCE [LARGE SCALE GENOMIC DNA]</scope>
    <source>
        <strain evidence="1">SL10</strain>
    </source>
</reference>
<evidence type="ECO:0000313" key="2">
    <source>
        <dbReference type="Proteomes" id="UP000006591"/>
    </source>
</evidence>
<name>A0A0E0I0Z5_ORYNI</name>
<dbReference type="EnsemblPlants" id="ONIVA07G13340.1">
    <property type="protein sequence ID" value="ONIVA07G13340.1"/>
    <property type="gene ID" value="ONIVA07G13340"/>
</dbReference>
<reference evidence="1" key="1">
    <citation type="submission" date="2015-04" db="UniProtKB">
        <authorList>
            <consortium name="EnsemblPlants"/>
        </authorList>
    </citation>
    <scope>IDENTIFICATION</scope>
    <source>
        <strain evidence="1">SL10</strain>
    </source>
</reference>
<protein>
    <submittedName>
        <fullName evidence="1">Uncharacterized protein</fullName>
    </submittedName>
</protein>
<organism evidence="1">
    <name type="scientific">Oryza nivara</name>
    <name type="common">Indian wild rice</name>
    <name type="synonym">Oryza sativa f. spontanea</name>
    <dbReference type="NCBI Taxonomy" id="4536"/>
    <lineage>
        <taxon>Eukaryota</taxon>
        <taxon>Viridiplantae</taxon>
        <taxon>Streptophyta</taxon>
        <taxon>Embryophyta</taxon>
        <taxon>Tracheophyta</taxon>
        <taxon>Spermatophyta</taxon>
        <taxon>Magnoliopsida</taxon>
        <taxon>Liliopsida</taxon>
        <taxon>Poales</taxon>
        <taxon>Poaceae</taxon>
        <taxon>BOP clade</taxon>
        <taxon>Oryzoideae</taxon>
        <taxon>Oryzeae</taxon>
        <taxon>Oryzinae</taxon>
        <taxon>Oryza</taxon>
    </lineage>
</organism>
<sequence length="61" mass="6807">MEMNSVNPTIIMFLELAAWVYRNVDKPSATISAQVKHRTEAAKATGMEARRAPIFPAAKKF</sequence>